<dbReference type="EMBL" id="NPKJ01000006">
    <property type="protein sequence ID" value="PAQ12251.1"/>
    <property type="molecule type" value="Genomic_DNA"/>
</dbReference>
<comment type="caution">
    <text evidence="2">The sequence shown here is derived from an EMBL/GenBank/DDBJ whole genome shotgun (WGS) entry which is preliminary data.</text>
</comment>
<sequence length="108" mass="11907">MTNAAAADDDAPMECRDPVVMGGINVKIFNDLPIRTCEHGSAWTQKGDGTPEPFTARSPLGRMHRCTDDTRGRQRQQPGKETAPVKAREFKRLPAARHGIYQPAQFGC</sequence>
<keyword evidence="3" id="KW-1185">Reference proteome</keyword>
<evidence type="ECO:0000256" key="1">
    <source>
        <dbReference type="SAM" id="MobiDB-lite"/>
    </source>
</evidence>
<dbReference type="Proteomes" id="UP000216442">
    <property type="component" value="Unassembled WGS sequence"/>
</dbReference>
<evidence type="ECO:0000313" key="3">
    <source>
        <dbReference type="Proteomes" id="UP000216442"/>
    </source>
</evidence>
<evidence type="ECO:0000313" key="2">
    <source>
        <dbReference type="EMBL" id="PAQ12251.1"/>
    </source>
</evidence>
<dbReference type="AlphaFoldDB" id="A0A271LVQ7"/>
<organism evidence="2 3">
    <name type="scientific">Mesorhizobium temperatum</name>
    <dbReference type="NCBI Taxonomy" id="241416"/>
    <lineage>
        <taxon>Bacteria</taxon>
        <taxon>Pseudomonadati</taxon>
        <taxon>Pseudomonadota</taxon>
        <taxon>Alphaproteobacteria</taxon>
        <taxon>Hyphomicrobiales</taxon>
        <taxon>Phyllobacteriaceae</taxon>
        <taxon>Mesorhizobium</taxon>
    </lineage>
</organism>
<proteinExistence type="predicted"/>
<reference evidence="2 3" key="1">
    <citation type="submission" date="2017-08" db="EMBL/GenBank/DDBJ databases">
        <title>Mesorhizobium wenxinae sp. nov., a novel rhizobial species isolated from root nodules of chickpea (Cicer arietinum L.).</title>
        <authorList>
            <person name="Zhang J."/>
        </authorList>
    </citation>
    <scope>NUCLEOTIDE SEQUENCE [LARGE SCALE GENOMIC DNA]</scope>
    <source>
        <strain evidence="2 3">SDW018</strain>
    </source>
</reference>
<gene>
    <name evidence="2" type="ORF">CIT26_01285</name>
</gene>
<feature type="region of interest" description="Disordered" evidence="1">
    <location>
        <begin position="41"/>
        <end position="85"/>
    </location>
</feature>
<name>A0A271LVQ7_9HYPH</name>
<protein>
    <submittedName>
        <fullName evidence="2">Uncharacterized protein</fullName>
    </submittedName>
</protein>
<accession>A0A271LVQ7</accession>